<reference evidence="4 5" key="1">
    <citation type="submission" date="2019-06" db="EMBL/GenBank/DDBJ databases">
        <title>Sequencing the genomes of 1000 actinobacteria strains.</title>
        <authorList>
            <person name="Klenk H.-P."/>
        </authorList>
    </citation>
    <scope>NUCLEOTIDE SEQUENCE [LARGE SCALE GENOMIC DNA]</scope>
    <source>
        <strain evidence="4 5">DSM 45511</strain>
    </source>
</reference>
<dbReference type="InterPro" id="IPR052019">
    <property type="entry name" value="F420H2_bilvrd_red/Heme_oxyg"/>
</dbReference>
<dbReference type="Proteomes" id="UP000319818">
    <property type="component" value="Unassembled WGS sequence"/>
</dbReference>
<feature type="domain" description="Pyridoxamine 5'-phosphate oxidase N-terminal" evidence="3">
    <location>
        <begin position="30"/>
        <end position="153"/>
    </location>
</feature>
<dbReference type="Pfam" id="PF01243">
    <property type="entry name" value="PNPOx_N"/>
    <property type="match status" value="1"/>
</dbReference>
<sequence>MTTSRHPSPVPELNEAFSEPDVAAPPWSDVEAELSAAEMFWLSTVRSDGRPHVTPLPAIWLEGALHICVGRHEQKAKNLARDSRCVLTTGTNQLRSGLDVVVEGRAERVTDRTRLLRLAELWRAKLDWHFEIGDGAFRDGVGRDGLVFRLRPTKVLAFGKAPFTQTRYRFPA</sequence>
<accession>A0A543GBG8</accession>
<proteinExistence type="predicted"/>
<evidence type="ECO:0000256" key="1">
    <source>
        <dbReference type="ARBA" id="ARBA00023002"/>
    </source>
</evidence>
<dbReference type="PANTHER" id="PTHR35176:SF4">
    <property type="entry name" value="PYRIDOXAMINE 5'-PHOSPHATE OXIDASE-RELATED FMN-BINDING"/>
    <property type="match status" value="1"/>
</dbReference>
<dbReference type="InterPro" id="IPR012349">
    <property type="entry name" value="Split_barrel_FMN-bd"/>
</dbReference>
<dbReference type="GO" id="GO:0005829">
    <property type="term" value="C:cytosol"/>
    <property type="evidence" value="ECO:0007669"/>
    <property type="project" value="TreeGrafter"/>
</dbReference>
<keyword evidence="1" id="KW-0560">Oxidoreductase</keyword>
<dbReference type="PANTHER" id="PTHR35176">
    <property type="entry name" value="HEME OXYGENASE HI_0854-RELATED"/>
    <property type="match status" value="1"/>
</dbReference>
<name>A0A543GBG8_9PSEU</name>
<organism evidence="4 5">
    <name type="scientific">Pseudonocardia cypriaca</name>
    <dbReference type="NCBI Taxonomy" id="882449"/>
    <lineage>
        <taxon>Bacteria</taxon>
        <taxon>Bacillati</taxon>
        <taxon>Actinomycetota</taxon>
        <taxon>Actinomycetes</taxon>
        <taxon>Pseudonocardiales</taxon>
        <taxon>Pseudonocardiaceae</taxon>
        <taxon>Pseudonocardia</taxon>
    </lineage>
</organism>
<evidence type="ECO:0000256" key="2">
    <source>
        <dbReference type="SAM" id="MobiDB-lite"/>
    </source>
</evidence>
<gene>
    <name evidence="4" type="ORF">FB388_0774</name>
</gene>
<comment type="caution">
    <text evidence="4">The sequence shown here is derived from an EMBL/GenBank/DDBJ whole genome shotgun (WGS) entry which is preliminary data.</text>
</comment>
<dbReference type="OrthoDB" id="157302at2"/>
<evidence type="ECO:0000259" key="3">
    <source>
        <dbReference type="Pfam" id="PF01243"/>
    </source>
</evidence>
<dbReference type="RefSeq" id="WP_142096941.1">
    <property type="nucleotide sequence ID" value="NZ_VFPH01000001.1"/>
</dbReference>
<dbReference type="GO" id="GO:0070967">
    <property type="term" value="F:coenzyme F420 binding"/>
    <property type="evidence" value="ECO:0007669"/>
    <property type="project" value="TreeGrafter"/>
</dbReference>
<dbReference type="InterPro" id="IPR011576">
    <property type="entry name" value="Pyridox_Oxase_N"/>
</dbReference>
<dbReference type="GO" id="GO:0016627">
    <property type="term" value="F:oxidoreductase activity, acting on the CH-CH group of donors"/>
    <property type="evidence" value="ECO:0007669"/>
    <property type="project" value="TreeGrafter"/>
</dbReference>
<protein>
    <submittedName>
        <fullName evidence="4">Pyridoxamine 5'-phosphate oxidase</fullName>
    </submittedName>
</protein>
<dbReference type="Gene3D" id="2.30.110.10">
    <property type="entry name" value="Electron Transport, Fmn-binding Protein, Chain A"/>
    <property type="match status" value="1"/>
</dbReference>
<evidence type="ECO:0000313" key="5">
    <source>
        <dbReference type="Proteomes" id="UP000319818"/>
    </source>
</evidence>
<feature type="region of interest" description="Disordered" evidence="2">
    <location>
        <begin position="1"/>
        <end position="22"/>
    </location>
</feature>
<dbReference type="SUPFAM" id="SSF50475">
    <property type="entry name" value="FMN-binding split barrel"/>
    <property type="match status" value="1"/>
</dbReference>
<keyword evidence="5" id="KW-1185">Reference proteome</keyword>
<dbReference type="EMBL" id="VFPH01000001">
    <property type="protein sequence ID" value="TQM43428.1"/>
    <property type="molecule type" value="Genomic_DNA"/>
</dbReference>
<dbReference type="AlphaFoldDB" id="A0A543GBG8"/>
<evidence type="ECO:0000313" key="4">
    <source>
        <dbReference type="EMBL" id="TQM43428.1"/>
    </source>
</evidence>